<name>A0ABM9P5W2_9FLAO</name>
<dbReference type="EMBL" id="CAXIXY010000008">
    <property type="protein sequence ID" value="CAL2093834.1"/>
    <property type="molecule type" value="Genomic_DNA"/>
</dbReference>
<dbReference type="PROSITE" id="PS50093">
    <property type="entry name" value="PKD"/>
    <property type="match status" value="1"/>
</dbReference>
<dbReference type="RefSeq" id="WP_348713699.1">
    <property type="nucleotide sequence ID" value="NZ_CAXIXY010000008.1"/>
</dbReference>
<evidence type="ECO:0000259" key="1">
    <source>
        <dbReference type="PROSITE" id="PS50093"/>
    </source>
</evidence>
<protein>
    <submittedName>
        <fullName evidence="2">PKD domain-containing protein</fullName>
    </submittedName>
</protein>
<organism evidence="2 3">
    <name type="scientific">Tenacibaculum platacis</name>
    <dbReference type="NCBI Taxonomy" id="3137852"/>
    <lineage>
        <taxon>Bacteria</taxon>
        <taxon>Pseudomonadati</taxon>
        <taxon>Bacteroidota</taxon>
        <taxon>Flavobacteriia</taxon>
        <taxon>Flavobacteriales</taxon>
        <taxon>Flavobacteriaceae</taxon>
        <taxon>Tenacibaculum</taxon>
    </lineage>
</organism>
<dbReference type="SMART" id="SM00089">
    <property type="entry name" value="PKD"/>
    <property type="match status" value="1"/>
</dbReference>
<keyword evidence="3" id="KW-1185">Reference proteome</keyword>
<dbReference type="Pfam" id="PF16403">
    <property type="entry name" value="Bact_surface_Ig-like"/>
    <property type="match status" value="1"/>
</dbReference>
<evidence type="ECO:0000313" key="2">
    <source>
        <dbReference type="EMBL" id="CAL2093834.1"/>
    </source>
</evidence>
<proteinExistence type="predicted"/>
<dbReference type="Gene3D" id="2.60.120.260">
    <property type="entry name" value="Galactose-binding domain-like"/>
    <property type="match status" value="1"/>
</dbReference>
<comment type="caution">
    <text evidence="2">The sequence shown here is derived from an EMBL/GenBank/DDBJ whole genome shotgun (WGS) entry which is preliminary data.</text>
</comment>
<dbReference type="InterPro" id="IPR013783">
    <property type="entry name" value="Ig-like_fold"/>
</dbReference>
<accession>A0ABM9P5W2</accession>
<dbReference type="Pfam" id="PF18911">
    <property type="entry name" value="PKD_4"/>
    <property type="match status" value="1"/>
</dbReference>
<dbReference type="SUPFAM" id="SSF49299">
    <property type="entry name" value="PKD domain"/>
    <property type="match status" value="1"/>
</dbReference>
<evidence type="ECO:0000313" key="3">
    <source>
        <dbReference type="Proteomes" id="UP001497416"/>
    </source>
</evidence>
<dbReference type="PROSITE" id="PS51257">
    <property type="entry name" value="PROKAR_LIPOPROTEIN"/>
    <property type="match status" value="1"/>
</dbReference>
<dbReference type="Gene3D" id="2.60.40.10">
    <property type="entry name" value="Immunoglobulins"/>
    <property type="match status" value="2"/>
</dbReference>
<reference evidence="2 3" key="1">
    <citation type="submission" date="2024-05" db="EMBL/GenBank/DDBJ databases">
        <authorList>
            <person name="Duchaud E."/>
        </authorList>
    </citation>
    <scope>NUCLEOTIDE SEQUENCE [LARGE SCALE GENOMIC DNA]</scope>
    <source>
        <strain evidence="2">Ena-SAMPLE-TAB-13-05-2024-13:56:06:370-140302</strain>
    </source>
</reference>
<dbReference type="CDD" id="cd00146">
    <property type="entry name" value="PKD"/>
    <property type="match status" value="1"/>
</dbReference>
<gene>
    <name evidence="2" type="ORF">T190607A01A_60025</name>
</gene>
<dbReference type="Proteomes" id="UP001497416">
    <property type="component" value="Unassembled WGS sequence"/>
</dbReference>
<dbReference type="InterPro" id="IPR022409">
    <property type="entry name" value="PKD/Chitinase_dom"/>
</dbReference>
<sequence length="696" mass="74382">MKQLIKNFKLLSIFILIISFLGCEEEDAVLPEVTAGYTYTVNQDLGKVTFINISENADNYEWTFGDGTTSKEINPTKIYPTGEYTVTLKATNVSGATASFEDKVYINIPIPVRLPITFDGENVRYQDVSTFNGTAFEVVDNPDPSGSNATASKVGALTNSGAQWEGFFYDIDAPLDLTTDKTVKMNFWSNTPVDVLLKLEEGSAAPIEIVRSHGGTGWEEMIFTFNISSATYNRVTFFVDGPGNTAGTFYFDDIEQVPTVDVTAPTITLNGDAMVTISQGTAYNDAGANATDDLDGDITANIVVGGDTVDVNTIGTYTITYNVSDAAGNAAAEVTRTVEVIAPPTTPTMSAPVPPARDAGDVISIFGESYANIAVGNYDPNWGQSGHTQVNTSFDPGDGNLVLAYPNFNYQGTDFGAAGPLDASAMEYLHIDIWVPSTVTDRMVKVSPINAGGSATGTVEILVEVPVTPGSWNSVDLPKSAFTGMTWDSVIQMKFDGQFNGDGSANTTTPFDIFLDNIYFYKSPSSGGGGGGGTTASTLLNFEDSVAFTGAFDGGANGAIATNPDQSGINTSANVYQFNKVAGSAWYSGMFHIFGSDIDATKGTTFKVKIWSPTANINVRFQLEKEGNQGPIPTYNIDQTVSQANTWVELTFDFSSTAINLADGYDKIVIFPDYDESNTAPVGSNAIYYIDDITQE</sequence>
<dbReference type="InterPro" id="IPR000601">
    <property type="entry name" value="PKD_dom"/>
</dbReference>
<dbReference type="InterPro" id="IPR032179">
    <property type="entry name" value="Cry22Aa_Ig-like"/>
</dbReference>
<dbReference type="InterPro" id="IPR035986">
    <property type="entry name" value="PKD_dom_sf"/>
</dbReference>
<feature type="domain" description="PKD" evidence="1">
    <location>
        <begin position="60"/>
        <end position="113"/>
    </location>
</feature>